<feature type="domain" description="DUF5679" evidence="2">
    <location>
        <begin position="183"/>
        <end position="221"/>
    </location>
</feature>
<evidence type="ECO:0000313" key="4">
    <source>
        <dbReference type="Proteomes" id="UP000001937"/>
    </source>
</evidence>
<dbReference type="InterPro" id="IPR044044">
    <property type="entry name" value="DUF5679"/>
</dbReference>
<evidence type="ECO:0000313" key="3">
    <source>
        <dbReference type="EMBL" id="ABD11215.1"/>
    </source>
</evidence>
<feature type="compositionally biased region" description="Low complexity" evidence="1">
    <location>
        <begin position="1"/>
        <end position="12"/>
    </location>
</feature>
<evidence type="ECO:0000256" key="1">
    <source>
        <dbReference type="SAM" id="MobiDB-lite"/>
    </source>
</evidence>
<protein>
    <recommendedName>
        <fullName evidence="2">DUF5679 domain-containing protein</fullName>
    </recommendedName>
</protein>
<dbReference type="AlphaFoldDB" id="Q2JBX7"/>
<dbReference type="KEGG" id="fra:Francci3_1839"/>
<gene>
    <name evidence="3" type="ordered locus">Francci3_1839</name>
</gene>
<dbReference type="eggNOG" id="ENOG5032Z35">
    <property type="taxonomic scope" value="Bacteria"/>
</dbReference>
<keyword evidence="4" id="KW-1185">Reference proteome</keyword>
<feature type="compositionally biased region" description="Low complexity" evidence="1">
    <location>
        <begin position="134"/>
        <end position="144"/>
    </location>
</feature>
<dbReference type="HOGENOM" id="CLU_1228432_0_0_11"/>
<evidence type="ECO:0000259" key="2">
    <source>
        <dbReference type="Pfam" id="PF18930"/>
    </source>
</evidence>
<dbReference type="EMBL" id="CP000249">
    <property type="protein sequence ID" value="ABD11215.1"/>
    <property type="molecule type" value="Genomic_DNA"/>
</dbReference>
<organism evidence="3 4">
    <name type="scientific">Frankia casuarinae (strain DSM 45818 / CECT 9043 / HFP020203 / CcI3)</name>
    <dbReference type="NCBI Taxonomy" id="106370"/>
    <lineage>
        <taxon>Bacteria</taxon>
        <taxon>Bacillati</taxon>
        <taxon>Actinomycetota</taxon>
        <taxon>Actinomycetes</taxon>
        <taxon>Frankiales</taxon>
        <taxon>Frankiaceae</taxon>
        <taxon>Frankia</taxon>
    </lineage>
</organism>
<feature type="compositionally biased region" description="Polar residues" evidence="1">
    <location>
        <begin position="145"/>
        <end position="160"/>
    </location>
</feature>
<accession>Q2JBX7</accession>
<proteinExistence type="predicted"/>
<dbReference type="STRING" id="106370.Francci3_1839"/>
<reference evidence="3 4" key="1">
    <citation type="journal article" date="2007" name="Genome Res.">
        <title>Genome characteristics of facultatively symbiotic Frankia sp. strains reflect host range and host plant biogeography.</title>
        <authorList>
            <person name="Normand P."/>
            <person name="Lapierre P."/>
            <person name="Tisa L.S."/>
            <person name="Gogarten J.P."/>
            <person name="Alloisio N."/>
            <person name="Bagnarol E."/>
            <person name="Bassi C.A."/>
            <person name="Berry A.M."/>
            <person name="Bickhart D.M."/>
            <person name="Choisne N."/>
            <person name="Couloux A."/>
            <person name="Cournoyer B."/>
            <person name="Cruveiller S."/>
            <person name="Daubin V."/>
            <person name="Demange N."/>
            <person name="Francino M.P."/>
            <person name="Goltsman E."/>
            <person name="Huang Y."/>
            <person name="Kopp O.R."/>
            <person name="Labarre L."/>
            <person name="Lapidus A."/>
            <person name="Lavire C."/>
            <person name="Marechal J."/>
            <person name="Martinez M."/>
            <person name="Mastronunzio J.E."/>
            <person name="Mullin B.C."/>
            <person name="Niemann J."/>
            <person name="Pujic P."/>
            <person name="Rawnsley T."/>
            <person name="Rouy Z."/>
            <person name="Schenowitz C."/>
            <person name="Sellstedt A."/>
            <person name="Tavares F."/>
            <person name="Tomkins J.P."/>
            <person name="Vallenet D."/>
            <person name="Valverde C."/>
            <person name="Wall L.G."/>
            <person name="Wang Y."/>
            <person name="Medigue C."/>
            <person name="Benson D.R."/>
        </authorList>
    </citation>
    <scope>NUCLEOTIDE SEQUENCE [LARGE SCALE GENOMIC DNA]</scope>
    <source>
        <strain evidence="4">DSM 45818 / CECT 9043 / CcI3</strain>
    </source>
</reference>
<feature type="region of interest" description="Disordered" evidence="1">
    <location>
        <begin position="1"/>
        <end position="30"/>
    </location>
</feature>
<dbReference type="Proteomes" id="UP000001937">
    <property type="component" value="Chromosome"/>
</dbReference>
<feature type="region of interest" description="Disordered" evidence="1">
    <location>
        <begin position="100"/>
        <end position="173"/>
    </location>
</feature>
<sequence length="225" mass="24973">MHQRGLSRSSQVGGLGRLGRRASSRSLRTRACRWARRTARDASLARERFAPIGVKRMRLTDGLGAGQAGRATPNHLFAPRGMTRARLLETLARVPPAIEPCQRWHPTEPTTISPLPTPWSAATRPSTARRDTTQRSQQRQSFASKSITVTSVINQPVQSGDHNRGRTRKGVRVSDSTSSYEGYCLKCKEKRHYTGEVRISESRRRMARGSCPVCGSTINRILGKA</sequence>
<feature type="compositionally biased region" description="Basic residues" evidence="1">
    <location>
        <begin position="18"/>
        <end position="30"/>
    </location>
</feature>
<dbReference type="Pfam" id="PF18930">
    <property type="entry name" value="DUF5679"/>
    <property type="match status" value="1"/>
</dbReference>
<name>Q2JBX7_FRACC</name>